<organism evidence="10 11">
    <name type="scientific">Iris pallida</name>
    <name type="common">Sweet iris</name>
    <dbReference type="NCBI Taxonomy" id="29817"/>
    <lineage>
        <taxon>Eukaryota</taxon>
        <taxon>Viridiplantae</taxon>
        <taxon>Streptophyta</taxon>
        <taxon>Embryophyta</taxon>
        <taxon>Tracheophyta</taxon>
        <taxon>Spermatophyta</taxon>
        <taxon>Magnoliopsida</taxon>
        <taxon>Liliopsida</taxon>
        <taxon>Asparagales</taxon>
        <taxon>Iridaceae</taxon>
        <taxon>Iridoideae</taxon>
        <taxon>Irideae</taxon>
        <taxon>Iris</taxon>
    </lineage>
</organism>
<keyword evidence="4" id="KW-0677">Repeat</keyword>
<dbReference type="InterPro" id="IPR016024">
    <property type="entry name" value="ARM-type_fold"/>
</dbReference>
<reference evidence="10" key="2">
    <citation type="submission" date="2023-04" db="EMBL/GenBank/DDBJ databases">
        <authorList>
            <person name="Bruccoleri R.E."/>
            <person name="Oakeley E.J."/>
            <person name="Faust A.-M."/>
            <person name="Dessus-Babus S."/>
            <person name="Altorfer M."/>
            <person name="Burckhardt D."/>
            <person name="Oertli M."/>
            <person name="Naumann U."/>
            <person name="Petersen F."/>
            <person name="Wong J."/>
        </authorList>
    </citation>
    <scope>NUCLEOTIDE SEQUENCE</scope>
    <source>
        <strain evidence="10">GSM-AAB239-AS_SAM_17_03QT</strain>
        <tissue evidence="10">Leaf</tissue>
    </source>
</reference>
<dbReference type="GO" id="GO:0010008">
    <property type="term" value="C:endosome membrane"/>
    <property type="evidence" value="ECO:0007669"/>
    <property type="project" value="TreeGrafter"/>
</dbReference>
<dbReference type="EMBL" id="JANAVB010036615">
    <property type="protein sequence ID" value="KAJ6803380.1"/>
    <property type="molecule type" value="Genomic_DNA"/>
</dbReference>
<dbReference type="Pfam" id="PF01602">
    <property type="entry name" value="Adaptin_N"/>
    <property type="match status" value="1"/>
</dbReference>
<dbReference type="GO" id="GO:0005794">
    <property type="term" value="C:Golgi apparatus"/>
    <property type="evidence" value="ECO:0007669"/>
    <property type="project" value="UniProtKB-SubCell"/>
</dbReference>
<accession>A0AAX6EH82</accession>
<feature type="region of interest" description="Disordered" evidence="8">
    <location>
        <begin position="689"/>
        <end position="708"/>
    </location>
</feature>
<dbReference type="AlphaFoldDB" id="A0AAX6EH82"/>
<evidence type="ECO:0000256" key="8">
    <source>
        <dbReference type="SAM" id="MobiDB-lite"/>
    </source>
</evidence>
<evidence type="ECO:0000313" key="11">
    <source>
        <dbReference type="Proteomes" id="UP001140949"/>
    </source>
</evidence>
<dbReference type="GO" id="GO:0006623">
    <property type="term" value="P:protein targeting to vacuole"/>
    <property type="evidence" value="ECO:0007669"/>
    <property type="project" value="TreeGrafter"/>
</dbReference>
<dbReference type="PANTHER" id="PTHR22781:SF12">
    <property type="entry name" value="AP-3 COMPLEX SUBUNIT DELTA-1"/>
    <property type="match status" value="1"/>
</dbReference>
<dbReference type="InterPro" id="IPR011989">
    <property type="entry name" value="ARM-like"/>
</dbReference>
<comment type="subcellular location">
    <subcellularLocation>
        <location evidence="1">Endomembrane system</location>
    </subcellularLocation>
    <subcellularLocation>
        <location evidence="7">Golgi apparatus</location>
    </subcellularLocation>
</comment>
<dbReference type="InterPro" id="IPR002553">
    <property type="entry name" value="Clathrin/coatomer_adapt-like_N"/>
</dbReference>
<feature type="region of interest" description="Disordered" evidence="8">
    <location>
        <begin position="810"/>
        <end position="910"/>
    </location>
</feature>
<comment type="function">
    <text evidence="7">Part of the AP-3 complex, an adaptor-related complex which seems to be clathrin-associated. The complex is associated with the Golgi region as well as more peripheral structures. It facilitates the budding of vesicles from the Golgi membrane and may be directly involved in trafficking to the vacuole. It also function in maintaining the identity of lytic vacuoles and in regulating the transition between storage and lytic vacuoles.</text>
</comment>
<dbReference type="Proteomes" id="UP001140949">
    <property type="component" value="Unassembled WGS sequence"/>
</dbReference>
<evidence type="ECO:0000259" key="9">
    <source>
        <dbReference type="Pfam" id="PF01602"/>
    </source>
</evidence>
<dbReference type="GO" id="GO:0006896">
    <property type="term" value="P:Golgi to vacuole transport"/>
    <property type="evidence" value="ECO:0007669"/>
    <property type="project" value="TreeGrafter"/>
</dbReference>
<proteinExistence type="inferred from homology"/>
<protein>
    <recommendedName>
        <fullName evidence="7">AP-3 complex subunit delta</fullName>
    </recommendedName>
</protein>
<name>A0AAX6EH82_IRIPA</name>
<comment type="similarity">
    <text evidence="2 7">Belongs to the adaptor complexes large subunit family.</text>
</comment>
<dbReference type="SUPFAM" id="SSF48371">
    <property type="entry name" value="ARM repeat"/>
    <property type="match status" value="1"/>
</dbReference>
<evidence type="ECO:0000256" key="3">
    <source>
        <dbReference type="ARBA" id="ARBA00022448"/>
    </source>
</evidence>
<keyword evidence="6" id="KW-0472">Membrane</keyword>
<evidence type="ECO:0000256" key="1">
    <source>
        <dbReference type="ARBA" id="ARBA00004308"/>
    </source>
</evidence>
<sequence length="922" mass="101669">MASSLADSLFQHSLTDLIKSLRSTPPSAEPAFLSASLASIRRELSSTDPDTKSVALQKLTYLASLHLLPPASSPPPWSHFPSISLLPSPHLPHKRHAHLFLSLFLRPSSTDLLPLSTHQLHKDLTSPSDLLTSLALSSLSSAASPDLSRHLAPDLLPILSPAARPKPRSRATAASLSVLTLSPDSVPLLFPRLVDNLSDPLTVSAAVNVFCELSAADPRSHLPLAPDFHKILAASNNNWVLIKIVKIFSRLAPLEPRLAKRVVDPICDLMARSDAKSLVYECILAVFTSFREFDRAVRAAADKLKDEFLSSEDDPNLRYLGLRALSVLGEGHPWAVESNREAVVRSLTDPDMNIRHEALNLVMGTVFDSNVVEITLLLVGYALRSDPEFANKIIEAILRVCSRNYYEIVEDFNWYVDVLGDLARNPHCEKGEEIERQMVDIGLRVRDARPELVRVARDLLIDPALLGNHFIDRVLSAAAWVSGEYVEFSKNPLELLAALLQPKTSLLSSSARAVYVQAVLKVIVFYFDSYIEQIGPDANADGSENNNGVESDYGASTSLQQEMSRKPFAHESIVYILNLVEQSVGPLTECHEVEVQERARNVIGLIHMLKQSRDWGKEEEGLRNDSRSQEIVKLMKGAFSEELGPVSVQAQQKVPVPEGLILKENLADLAAVLGKDDIVQTSSTLFSLGSHHSREIKEESEPGTESTSLLAEHRKRHGLYYLAPEKDGAELNDYPKANDPLLSLSQGDAADELLKLTEKSLIPRKAKYMKPRPVVVKLDEGDSILADSKPVLESKDDILSGAIREVLLGSEGSKPASSQNIASEKSSTRKSKDVPVNSGTISQPKENLGEIEQGGSSSRRSRHHRHGKDRHQSHRENKDKEGTTHKSSQRDSHHYGKHKHRQRSDVPLAVVPQAPVIQDFLL</sequence>
<feature type="domain" description="Clathrin/coatomer adaptor adaptin-like N-terminal" evidence="9">
    <location>
        <begin position="36"/>
        <end position="607"/>
    </location>
</feature>
<evidence type="ECO:0000313" key="10">
    <source>
        <dbReference type="EMBL" id="KAJ6803380.1"/>
    </source>
</evidence>
<dbReference type="Gene3D" id="1.25.10.10">
    <property type="entry name" value="Leucine-rich Repeat Variant"/>
    <property type="match status" value="1"/>
</dbReference>
<keyword evidence="7" id="KW-0333">Golgi apparatus</keyword>
<feature type="compositionally biased region" description="Basic residues" evidence="8">
    <location>
        <begin position="859"/>
        <end position="873"/>
    </location>
</feature>
<dbReference type="PIRSF" id="PIRSF037092">
    <property type="entry name" value="AP3_complex_delta"/>
    <property type="match status" value="1"/>
</dbReference>
<dbReference type="PANTHER" id="PTHR22781">
    <property type="entry name" value="DELTA ADAPTIN-RELATED"/>
    <property type="match status" value="1"/>
</dbReference>
<evidence type="ECO:0000256" key="2">
    <source>
        <dbReference type="ARBA" id="ARBA00006613"/>
    </source>
</evidence>
<comment type="subunit">
    <text evidence="7">Adaptor protein complex 3 (AP-3) is a heterotetramer.</text>
</comment>
<feature type="compositionally biased region" description="Polar residues" evidence="8">
    <location>
        <begin position="815"/>
        <end position="825"/>
    </location>
</feature>
<comment type="caution">
    <text evidence="10">The sequence shown here is derived from an EMBL/GenBank/DDBJ whole genome shotgun (WGS) entry which is preliminary data.</text>
</comment>
<keyword evidence="5 7" id="KW-0653">Protein transport</keyword>
<dbReference type="InterPro" id="IPR017105">
    <property type="entry name" value="AP3_complex_dsu"/>
</dbReference>
<evidence type="ECO:0000256" key="6">
    <source>
        <dbReference type="ARBA" id="ARBA00023136"/>
    </source>
</evidence>
<evidence type="ECO:0000256" key="4">
    <source>
        <dbReference type="ARBA" id="ARBA00022737"/>
    </source>
</evidence>
<evidence type="ECO:0000256" key="5">
    <source>
        <dbReference type="ARBA" id="ARBA00022927"/>
    </source>
</evidence>
<feature type="compositionally biased region" description="Basic and acidic residues" evidence="8">
    <location>
        <begin position="874"/>
        <end position="894"/>
    </location>
</feature>
<keyword evidence="3 7" id="KW-0813">Transport</keyword>
<gene>
    <name evidence="10" type="ORF">M6B38_108200</name>
</gene>
<keyword evidence="11" id="KW-1185">Reference proteome</keyword>
<reference evidence="10" key="1">
    <citation type="journal article" date="2023" name="GigaByte">
        <title>Genome assembly of the bearded iris, Iris pallida Lam.</title>
        <authorList>
            <person name="Bruccoleri R.E."/>
            <person name="Oakeley E.J."/>
            <person name="Faust A.M.E."/>
            <person name="Altorfer M."/>
            <person name="Dessus-Babus S."/>
            <person name="Burckhardt D."/>
            <person name="Oertli M."/>
            <person name="Naumann U."/>
            <person name="Petersen F."/>
            <person name="Wong J."/>
        </authorList>
    </citation>
    <scope>NUCLEOTIDE SEQUENCE</scope>
    <source>
        <strain evidence="10">GSM-AAB239-AS_SAM_17_03QT</strain>
    </source>
</reference>
<dbReference type="GO" id="GO:0030123">
    <property type="term" value="C:AP-3 adaptor complex"/>
    <property type="evidence" value="ECO:0007669"/>
    <property type="project" value="InterPro"/>
</dbReference>
<evidence type="ECO:0000256" key="7">
    <source>
        <dbReference type="PIRNR" id="PIRNR037092"/>
    </source>
</evidence>